<accession>A0A3A4K9L9</accession>
<dbReference type="GO" id="GO:0016829">
    <property type="term" value="F:lyase activity"/>
    <property type="evidence" value="ECO:0007669"/>
    <property type="project" value="InterPro"/>
</dbReference>
<dbReference type="InterPro" id="IPR010451">
    <property type="entry name" value="Acetoacetate_decarboxylase"/>
</dbReference>
<dbReference type="Proteomes" id="UP000266677">
    <property type="component" value="Unassembled WGS sequence"/>
</dbReference>
<dbReference type="SUPFAM" id="SSF160104">
    <property type="entry name" value="Acetoacetate decarboxylase-like"/>
    <property type="match status" value="1"/>
</dbReference>
<dbReference type="Gene3D" id="2.40.400.10">
    <property type="entry name" value="Acetoacetate decarboxylase-like"/>
    <property type="match status" value="1"/>
</dbReference>
<dbReference type="EMBL" id="QZFU01000041">
    <property type="protein sequence ID" value="RJO70094.1"/>
    <property type="molecule type" value="Genomic_DNA"/>
</dbReference>
<gene>
    <name evidence="1" type="ORF">D5S18_30050</name>
</gene>
<comment type="caution">
    <text evidence="1">The sequence shown here is derived from an EMBL/GenBank/DDBJ whole genome shotgun (WGS) entry which is preliminary data.</text>
</comment>
<proteinExistence type="predicted"/>
<reference evidence="1 2" key="1">
    <citation type="submission" date="2018-09" db="EMBL/GenBank/DDBJ databases">
        <title>YIM PH21274 draft genome.</title>
        <authorList>
            <person name="Miao C."/>
        </authorList>
    </citation>
    <scope>NUCLEOTIDE SEQUENCE [LARGE SCALE GENOMIC DNA]</scope>
    <source>
        <strain evidence="1 2">YIM PH 21724</strain>
    </source>
</reference>
<dbReference type="AlphaFoldDB" id="A0A3A4K9L9"/>
<dbReference type="InterPro" id="IPR023375">
    <property type="entry name" value="ADC_dom_sf"/>
</dbReference>
<dbReference type="Pfam" id="PF06314">
    <property type="entry name" value="ADC"/>
    <property type="match status" value="1"/>
</dbReference>
<keyword evidence="2" id="KW-1185">Reference proteome</keyword>
<evidence type="ECO:0000313" key="1">
    <source>
        <dbReference type="EMBL" id="RJO70094.1"/>
    </source>
</evidence>
<dbReference type="OrthoDB" id="1633687at2"/>
<evidence type="ECO:0000313" key="2">
    <source>
        <dbReference type="Proteomes" id="UP000266677"/>
    </source>
</evidence>
<name>A0A3A4K9L9_9NOCA</name>
<protein>
    <recommendedName>
        <fullName evidence="3">Acetoacetate decarboxylase</fullName>
    </recommendedName>
</protein>
<sequence>MSMPVFAPLYSPGTESVSVRWLSVVYPTTEAIAAAVLPRPLTVSEPEVLIWVAEFIGAEFTSASGSVETRPAYMQAGINLRCRRDQQDGAYAIGTYVEGLNHGILGRELFGLPKKQSRAVRLHETSPGRVDFAIHDAAGTALVTGSADLSSTADQAIIPDWFATQFTAKIIPSAEGHGFDISRLVRIPFAFNGITPPRHGEATFEFAESRSDPLHLLTVNGPARAAYGNARLDIDFGTYLDQLDQADLPTFGTPSW</sequence>
<evidence type="ECO:0008006" key="3">
    <source>
        <dbReference type="Google" id="ProtNLM"/>
    </source>
</evidence>
<organism evidence="1 2">
    <name type="scientific">Nocardia panacis</name>
    <dbReference type="NCBI Taxonomy" id="2340916"/>
    <lineage>
        <taxon>Bacteria</taxon>
        <taxon>Bacillati</taxon>
        <taxon>Actinomycetota</taxon>
        <taxon>Actinomycetes</taxon>
        <taxon>Mycobacteriales</taxon>
        <taxon>Nocardiaceae</taxon>
        <taxon>Nocardia</taxon>
    </lineage>
</organism>